<evidence type="ECO:0000313" key="2">
    <source>
        <dbReference type="EMBL" id="CAB4368103.1"/>
    </source>
</evidence>
<protein>
    <submittedName>
        <fullName evidence="2">Unannotated protein</fullName>
    </submittedName>
</protein>
<dbReference type="EMBL" id="CAETWZ010000084">
    <property type="protein sequence ID" value="CAB4368103.1"/>
    <property type="molecule type" value="Genomic_DNA"/>
</dbReference>
<dbReference type="GO" id="GO:0004252">
    <property type="term" value="F:serine-type endopeptidase activity"/>
    <property type="evidence" value="ECO:0007669"/>
    <property type="project" value="InterPro"/>
</dbReference>
<sequence>MLLAVLERRARISLSGHEVYASVVGGVKLTEPGADLGMCLALVSAVSNIPLPADLVVIGEVGLAGEVRQVGHLARRLNEASRLGFTQAIVPASAPDIQSGCTIRRASTLNEALALAGFTTNG</sequence>
<dbReference type="PANTHER" id="PTHR32472:SF10">
    <property type="entry name" value="DNA REPAIR PROTEIN RADA-LIKE PROTEIN"/>
    <property type="match status" value="1"/>
</dbReference>
<dbReference type="AlphaFoldDB" id="A0A6J6AGV7"/>
<organism evidence="2">
    <name type="scientific">freshwater metagenome</name>
    <dbReference type="NCBI Taxonomy" id="449393"/>
    <lineage>
        <taxon>unclassified sequences</taxon>
        <taxon>metagenomes</taxon>
        <taxon>ecological metagenomes</taxon>
    </lineage>
</organism>
<dbReference type="PANTHER" id="PTHR32472">
    <property type="entry name" value="DNA REPAIR PROTEIN RADA"/>
    <property type="match status" value="1"/>
</dbReference>
<accession>A0A6J6AGV7</accession>
<dbReference type="Gene3D" id="3.30.230.10">
    <property type="match status" value="1"/>
</dbReference>
<dbReference type="GO" id="GO:0000725">
    <property type="term" value="P:recombinational repair"/>
    <property type="evidence" value="ECO:0007669"/>
    <property type="project" value="TreeGrafter"/>
</dbReference>
<name>A0A6J6AGV7_9ZZZZ</name>
<dbReference type="Pfam" id="PF05362">
    <property type="entry name" value="Lon_C"/>
    <property type="match status" value="1"/>
</dbReference>
<reference evidence="2" key="1">
    <citation type="submission" date="2020-05" db="EMBL/GenBank/DDBJ databases">
        <authorList>
            <person name="Chiriac C."/>
            <person name="Salcher M."/>
            <person name="Ghai R."/>
            <person name="Kavagutti S V."/>
        </authorList>
    </citation>
    <scope>NUCLEOTIDE SEQUENCE</scope>
</reference>
<dbReference type="InterPro" id="IPR008269">
    <property type="entry name" value="Lon_proteolytic"/>
</dbReference>
<dbReference type="InterPro" id="IPR014721">
    <property type="entry name" value="Ribsml_uS5_D2-typ_fold_subgr"/>
</dbReference>
<dbReference type="GO" id="GO:0005829">
    <property type="term" value="C:cytosol"/>
    <property type="evidence" value="ECO:0007669"/>
    <property type="project" value="TreeGrafter"/>
</dbReference>
<dbReference type="SUPFAM" id="SSF54211">
    <property type="entry name" value="Ribosomal protein S5 domain 2-like"/>
    <property type="match status" value="1"/>
</dbReference>
<evidence type="ECO:0000259" key="1">
    <source>
        <dbReference type="Pfam" id="PF05362"/>
    </source>
</evidence>
<dbReference type="InterPro" id="IPR020568">
    <property type="entry name" value="Ribosomal_Su5_D2-typ_SF"/>
</dbReference>
<dbReference type="GO" id="GO:0006508">
    <property type="term" value="P:proteolysis"/>
    <property type="evidence" value="ECO:0007669"/>
    <property type="project" value="InterPro"/>
</dbReference>
<feature type="domain" description="Lon proteolytic" evidence="1">
    <location>
        <begin position="30"/>
        <end position="93"/>
    </location>
</feature>
<gene>
    <name evidence="2" type="ORF">UFOPK4179_00900</name>
</gene>
<proteinExistence type="predicted"/>
<dbReference type="GO" id="GO:0004176">
    <property type="term" value="F:ATP-dependent peptidase activity"/>
    <property type="evidence" value="ECO:0007669"/>
    <property type="project" value="InterPro"/>
</dbReference>